<comment type="caution">
    <text evidence="4">The sequence shown here is derived from an EMBL/GenBank/DDBJ whole genome shotgun (WGS) entry which is preliminary data.</text>
</comment>
<feature type="compositionally biased region" description="Polar residues" evidence="2">
    <location>
        <begin position="431"/>
        <end position="441"/>
    </location>
</feature>
<name>A0AAE1FHM6_PETCI</name>
<dbReference type="InterPro" id="IPR036047">
    <property type="entry name" value="F-box-like_dom_sf"/>
</dbReference>
<dbReference type="PROSITE" id="PS50181">
    <property type="entry name" value="FBOX"/>
    <property type="match status" value="1"/>
</dbReference>
<feature type="compositionally biased region" description="Low complexity" evidence="2">
    <location>
        <begin position="309"/>
        <end position="319"/>
    </location>
</feature>
<proteinExistence type="predicted"/>
<evidence type="ECO:0000313" key="5">
    <source>
        <dbReference type="Proteomes" id="UP001286313"/>
    </source>
</evidence>
<dbReference type="PANTHER" id="PTHR13252">
    <property type="entry name" value="F-BOX ONLY PROTEIN 28"/>
    <property type="match status" value="1"/>
</dbReference>
<reference evidence="4" key="1">
    <citation type="submission" date="2023-10" db="EMBL/GenBank/DDBJ databases">
        <title>Genome assemblies of two species of porcelain crab, Petrolisthes cinctipes and Petrolisthes manimaculis (Anomura: Porcellanidae).</title>
        <authorList>
            <person name="Angst P."/>
        </authorList>
    </citation>
    <scope>NUCLEOTIDE SEQUENCE</scope>
    <source>
        <strain evidence="4">PB745_01</strain>
        <tissue evidence="4">Gill</tissue>
    </source>
</reference>
<dbReference type="EMBL" id="JAWQEG010002108">
    <property type="protein sequence ID" value="KAK3874347.1"/>
    <property type="molecule type" value="Genomic_DNA"/>
</dbReference>
<dbReference type="Proteomes" id="UP001286313">
    <property type="component" value="Unassembled WGS sequence"/>
</dbReference>
<feature type="compositionally biased region" description="Basic residues" evidence="2">
    <location>
        <begin position="449"/>
        <end position="458"/>
    </location>
</feature>
<feature type="coiled-coil region" evidence="1">
    <location>
        <begin position="230"/>
        <end position="292"/>
    </location>
</feature>
<sequence length="476" mass="53583">MTMSGEEDLMNLLELPEIVVEKVLSYMTYEELAHLRIVCRRFNQINMALLNKGFRKVERYQAKCLREVKSLLPRRESERRNHPLFRHCDILTAIETRLSLLNMTFIKYVDCQMCCFIPGKVIDEIYRVLRFIQNNKTLPRAHEILTELRDISSMAMEHFEEKIIRTLKPTPLTSTSPRFSLPPSLSSLSPHSSPGSTSISSPLSKSFASSSSSDDIPNLIASNRYYRSCVSGLKKEVADLKLKMNEMRRKMSEQERVALEQNRILSEQTVKLTSQEGKLNEVNRKLLEYDQRFSELFMDVGRTKEDHASTSSTNTSASNWKKEDPTKQFYHSLSAPALGSAVFVAANVMQPNLVPVNLATAALPTPAYLSQSHLAGFPSGSLTLSMSPAPKSSDISPRTISPSAGLISDQCSKKNCYSKCSSPVQELPTTSQAVDSSSTIYNHHDVAKVHRKKHKKRKLSEGEQSEEGSSVKWIKS</sequence>
<evidence type="ECO:0000259" key="3">
    <source>
        <dbReference type="PROSITE" id="PS50181"/>
    </source>
</evidence>
<feature type="region of interest" description="Disordered" evidence="2">
    <location>
        <begin position="174"/>
        <end position="204"/>
    </location>
</feature>
<keyword evidence="1" id="KW-0175">Coiled coil</keyword>
<organism evidence="4 5">
    <name type="scientific">Petrolisthes cinctipes</name>
    <name type="common">Flat porcelain crab</name>
    <dbReference type="NCBI Taxonomy" id="88211"/>
    <lineage>
        <taxon>Eukaryota</taxon>
        <taxon>Metazoa</taxon>
        <taxon>Ecdysozoa</taxon>
        <taxon>Arthropoda</taxon>
        <taxon>Crustacea</taxon>
        <taxon>Multicrustacea</taxon>
        <taxon>Malacostraca</taxon>
        <taxon>Eumalacostraca</taxon>
        <taxon>Eucarida</taxon>
        <taxon>Decapoda</taxon>
        <taxon>Pleocyemata</taxon>
        <taxon>Anomura</taxon>
        <taxon>Galatheoidea</taxon>
        <taxon>Porcellanidae</taxon>
        <taxon>Petrolisthes</taxon>
    </lineage>
</organism>
<dbReference type="Pfam" id="PF00646">
    <property type="entry name" value="F-box"/>
    <property type="match status" value="1"/>
</dbReference>
<evidence type="ECO:0000256" key="2">
    <source>
        <dbReference type="SAM" id="MobiDB-lite"/>
    </source>
</evidence>
<dbReference type="GO" id="GO:0000209">
    <property type="term" value="P:protein polyubiquitination"/>
    <property type="evidence" value="ECO:0007669"/>
    <property type="project" value="TreeGrafter"/>
</dbReference>
<dbReference type="InterPro" id="IPR039719">
    <property type="entry name" value="FBXO28"/>
</dbReference>
<dbReference type="PANTHER" id="PTHR13252:SF9">
    <property type="entry name" value="F-BOX ONLY PROTEIN 28"/>
    <property type="match status" value="1"/>
</dbReference>
<dbReference type="SUPFAM" id="SSF81383">
    <property type="entry name" value="F-box domain"/>
    <property type="match status" value="1"/>
</dbReference>
<evidence type="ECO:0000313" key="4">
    <source>
        <dbReference type="EMBL" id="KAK3874347.1"/>
    </source>
</evidence>
<keyword evidence="5" id="KW-1185">Reference proteome</keyword>
<dbReference type="InterPro" id="IPR001810">
    <property type="entry name" value="F-box_dom"/>
</dbReference>
<gene>
    <name evidence="4" type="ORF">Pcinc_020734</name>
</gene>
<protein>
    <recommendedName>
        <fullName evidence="3">F-box domain-containing protein</fullName>
    </recommendedName>
</protein>
<feature type="region of interest" description="Disordered" evidence="2">
    <location>
        <begin position="431"/>
        <end position="476"/>
    </location>
</feature>
<dbReference type="AlphaFoldDB" id="A0AAE1FHM6"/>
<feature type="domain" description="F-box" evidence="3">
    <location>
        <begin position="9"/>
        <end position="57"/>
    </location>
</feature>
<feature type="region of interest" description="Disordered" evidence="2">
    <location>
        <begin position="303"/>
        <end position="322"/>
    </location>
</feature>
<evidence type="ECO:0000256" key="1">
    <source>
        <dbReference type="SAM" id="Coils"/>
    </source>
</evidence>
<accession>A0AAE1FHM6</accession>
<dbReference type="CDD" id="cd22100">
    <property type="entry name" value="F-box_FBXO28"/>
    <property type="match status" value="1"/>
</dbReference>